<organism evidence="2 3">
    <name type="scientific">Paracoccus isoporae</name>
    <dbReference type="NCBI Taxonomy" id="591205"/>
    <lineage>
        <taxon>Bacteria</taxon>
        <taxon>Pseudomonadati</taxon>
        <taxon>Pseudomonadota</taxon>
        <taxon>Alphaproteobacteria</taxon>
        <taxon>Rhodobacterales</taxon>
        <taxon>Paracoccaceae</taxon>
        <taxon>Paracoccus</taxon>
    </lineage>
</organism>
<dbReference type="GO" id="GO:0005829">
    <property type="term" value="C:cytosol"/>
    <property type="evidence" value="ECO:0007669"/>
    <property type="project" value="TreeGrafter"/>
</dbReference>
<dbReference type="InterPro" id="IPR020471">
    <property type="entry name" value="AKR"/>
</dbReference>
<reference evidence="2 3" key="1">
    <citation type="submission" date="2016-10" db="EMBL/GenBank/DDBJ databases">
        <authorList>
            <person name="de Groot N.N."/>
        </authorList>
    </citation>
    <scope>NUCLEOTIDE SEQUENCE [LARGE SCALE GENOMIC DNA]</scope>
    <source>
        <strain evidence="2 3">DSM 22220</strain>
    </source>
</reference>
<dbReference type="InterPro" id="IPR023210">
    <property type="entry name" value="NADP_OxRdtase_dom"/>
</dbReference>
<dbReference type="PANTHER" id="PTHR42686:SF1">
    <property type="entry name" value="GH17980P-RELATED"/>
    <property type="match status" value="1"/>
</dbReference>
<protein>
    <submittedName>
        <fullName evidence="2">D-threo-aldose 1-dehydrogenase</fullName>
    </submittedName>
</protein>
<evidence type="ECO:0000313" key="2">
    <source>
        <dbReference type="EMBL" id="SDE60078.1"/>
    </source>
</evidence>
<dbReference type="SUPFAM" id="SSF51430">
    <property type="entry name" value="NAD(P)-linked oxidoreductase"/>
    <property type="match status" value="1"/>
</dbReference>
<dbReference type="STRING" id="591205.SAMN05421538_108127"/>
<dbReference type="RefSeq" id="WP_090524437.1">
    <property type="nucleotide sequence ID" value="NZ_FNAH01000008.1"/>
</dbReference>
<sequence length="334" mass="35312">MAAIRRTRLGQAGPEISQLGLGCATLGGLFSPVSDADAGQVIDAATSAGVTYFDAAPFYGHGLAEHRLGQALRGCEAVISTKVGRLLRPGAAPDPGAWVQALPFTPVYDYSYDGIMRSFEDSLQRLGRDRIEILFIHDIGNRTHGEEDGPTLFAQALGDGYRALEELRDAGVVGAIGLGVNESEVCLAALAQGQWDAFLLAGRYSLLEQVPLDDLFPRCTAAGTDIVIGGPFNSGVLAGADSFDYGAVPPAIADRVTAIRRICADHGVALPAAALAFCRAHPLVKSTIPGPRSPREMNQIVEWWHSPIPTSFWSDLKTAGLLHEAAPTPQGEDA</sequence>
<dbReference type="Pfam" id="PF00248">
    <property type="entry name" value="Aldo_ket_red"/>
    <property type="match status" value="1"/>
</dbReference>
<dbReference type="Gene3D" id="3.20.20.100">
    <property type="entry name" value="NADP-dependent oxidoreductase domain"/>
    <property type="match status" value="1"/>
</dbReference>
<keyword evidence="3" id="KW-1185">Reference proteome</keyword>
<name>A0A1G7E8P7_9RHOB</name>
<dbReference type="AlphaFoldDB" id="A0A1G7E8P7"/>
<dbReference type="EMBL" id="FNAH01000008">
    <property type="protein sequence ID" value="SDE60078.1"/>
    <property type="molecule type" value="Genomic_DNA"/>
</dbReference>
<dbReference type="OrthoDB" id="9768851at2"/>
<dbReference type="InterPro" id="IPR036812">
    <property type="entry name" value="NAD(P)_OxRdtase_dom_sf"/>
</dbReference>
<dbReference type="GO" id="GO:0016491">
    <property type="term" value="F:oxidoreductase activity"/>
    <property type="evidence" value="ECO:0007669"/>
    <property type="project" value="InterPro"/>
</dbReference>
<gene>
    <name evidence="2" type="ORF">SAMN05421538_108127</name>
</gene>
<dbReference type="Proteomes" id="UP000199344">
    <property type="component" value="Unassembled WGS sequence"/>
</dbReference>
<proteinExistence type="predicted"/>
<evidence type="ECO:0000313" key="3">
    <source>
        <dbReference type="Proteomes" id="UP000199344"/>
    </source>
</evidence>
<evidence type="ECO:0000259" key="1">
    <source>
        <dbReference type="Pfam" id="PF00248"/>
    </source>
</evidence>
<accession>A0A1G7E8P7</accession>
<feature type="domain" description="NADP-dependent oxidoreductase" evidence="1">
    <location>
        <begin position="19"/>
        <end position="317"/>
    </location>
</feature>
<dbReference type="PANTHER" id="PTHR42686">
    <property type="entry name" value="GH17980P-RELATED"/>
    <property type="match status" value="1"/>
</dbReference>